<dbReference type="AlphaFoldDB" id="A0A7J0DWY1"/>
<feature type="repeat" description="PPR" evidence="2">
    <location>
        <begin position="156"/>
        <end position="190"/>
    </location>
</feature>
<dbReference type="Pfam" id="PF13041">
    <property type="entry name" value="PPR_2"/>
    <property type="match status" value="1"/>
</dbReference>
<evidence type="ECO:0000313" key="3">
    <source>
        <dbReference type="EMBL" id="GFS44422.1"/>
    </source>
</evidence>
<keyword evidence="4" id="KW-1185">Reference proteome</keyword>
<accession>A0A7J0DWY1</accession>
<dbReference type="InterPro" id="IPR046960">
    <property type="entry name" value="PPR_At4g14850-like_plant"/>
</dbReference>
<comment type="caution">
    <text evidence="3">The sequence shown here is derived from an EMBL/GenBank/DDBJ whole genome shotgun (WGS) entry which is preliminary data.</text>
</comment>
<dbReference type="PANTHER" id="PTHR24015:SF548">
    <property type="entry name" value="OS08G0340900 PROTEIN"/>
    <property type="match status" value="1"/>
</dbReference>
<dbReference type="PANTHER" id="PTHR24015">
    <property type="entry name" value="OS07G0578800 PROTEIN-RELATED"/>
    <property type="match status" value="1"/>
</dbReference>
<dbReference type="EMBL" id="BJWL01000438">
    <property type="protein sequence ID" value="GFS44422.1"/>
    <property type="molecule type" value="Genomic_DNA"/>
</dbReference>
<dbReference type="OrthoDB" id="185373at2759"/>
<evidence type="ECO:0000256" key="2">
    <source>
        <dbReference type="PROSITE-ProRule" id="PRU00708"/>
    </source>
</evidence>
<dbReference type="NCBIfam" id="TIGR00756">
    <property type="entry name" value="PPR"/>
    <property type="match status" value="2"/>
</dbReference>
<dbReference type="Gene3D" id="1.25.40.10">
    <property type="entry name" value="Tetratricopeptide repeat domain"/>
    <property type="match status" value="3"/>
</dbReference>
<protein>
    <submittedName>
        <fullName evidence="3">Pentatricopeptide repeat (PPR) superfamily protein</fullName>
    </submittedName>
</protein>
<sequence>MNQRAIEPGRQLHAHLCLTGLGYDTKLATKLVNLYSVCGSLSNAHRLFDRIPKSNLFLWNVLIRGYAWNGPYEVAISLYYNIIDYGLVPDNFTFPFVLKACSALSAIDVGRDIHEHAIRTGWEMDVFVGAALIDMYAKCGCVGDSRQVFDKIHVRDVVLWNSMLAAYSQNGCAEECLSLCGEMALAGVRPTVATLVIAISSTANIAALPQGRELHGFSWRHGFEIQDNVKTALVDMYAKSGSVKVARNLFERLTEKRIVSWNAIIAGVCESVKCDNHTDGDQR</sequence>
<dbReference type="GO" id="GO:0003723">
    <property type="term" value="F:RNA binding"/>
    <property type="evidence" value="ECO:0007669"/>
    <property type="project" value="InterPro"/>
</dbReference>
<keyword evidence="1" id="KW-0677">Repeat</keyword>
<reference evidence="4" key="1">
    <citation type="submission" date="2019-07" db="EMBL/GenBank/DDBJ databases">
        <title>De Novo Assembly of kiwifruit Actinidia rufa.</title>
        <authorList>
            <person name="Sugita-Konishi S."/>
            <person name="Sato K."/>
            <person name="Mori E."/>
            <person name="Abe Y."/>
            <person name="Kisaki G."/>
            <person name="Hamano K."/>
            <person name="Suezawa K."/>
            <person name="Otani M."/>
            <person name="Fukuda T."/>
            <person name="Manabe T."/>
            <person name="Gomi K."/>
            <person name="Tabuchi M."/>
            <person name="Akimitsu K."/>
            <person name="Kataoka I."/>
        </authorList>
    </citation>
    <scope>NUCLEOTIDE SEQUENCE [LARGE SCALE GENOMIC DNA]</scope>
    <source>
        <strain evidence="4">cv. Fuchu</strain>
    </source>
</reference>
<dbReference type="InterPro" id="IPR011990">
    <property type="entry name" value="TPR-like_helical_dom_sf"/>
</dbReference>
<evidence type="ECO:0000313" key="4">
    <source>
        <dbReference type="Proteomes" id="UP000585474"/>
    </source>
</evidence>
<name>A0A7J0DWY1_9ERIC</name>
<proteinExistence type="predicted"/>
<dbReference type="Proteomes" id="UP000585474">
    <property type="component" value="Unassembled WGS sequence"/>
</dbReference>
<dbReference type="InterPro" id="IPR002885">
    <property type="entry name" value="PPR_rpt"/>
</dbReference>
<evidence type="ECO:0000256" key="1">
    <source>
        <dbReference type="ARBA" id="ARBA00022737"/>
    </source>
</evidence>
<organism evidence="3 4">
    <name type="scientific">Actinidia rufa</name>
    <dbReference type="NCBI Taxonomy" id="165716"/>
    <lineage>
        <taxon>Eukaryota</taxon>
        <taxon>Viridiplantae</taxon>
        <taxon>Streptophyta</taxon>
        <taxon>Embryophyta</taxon>
        <taxon>Tracheophyta</taxon>
        <taxon>Spermatophyta</taxon>
        <taxon>Magnoliopsida</taxon>
        <taxon>eudicotyledons</taxon>
        <taxon>Gunneridae</taxon>
        <taxon>Pentapetalae</taxon>
        <taxon>asterids</taxon>
        <taxon>Ericales</taxon>
        <taxon>Actinidiaceae</taxon>
        <taxon>Actinidia</taxon>
    </lineage>
</organism>
<gene>
    <name evidence="3" type="ORF">Acr_00g0090290</name>
</gene>
<dbReference type="GO" id="GO:0009451">
    <property type="term" value="P:RNA modification"/>
    <property type="evidence" value="ECO:0007669"/>
    <property type="project" value="InterPro"/>
</dbReference>
<dbReference type="PROSITE" id="PS51375">
    <property type="entry name" value="PPR"/>
    <property type="match status" value="2"/>
</dbReference>
<feature type="repeat" description="PPR" evidence="2">
    <location>
        <begin position="55"/>
        <end position="89"/>
    </location>
</feature>
<dbReference type="Pfam" id="PF01535">
    <property type="entry name" value="PPR"/>
    <property type="match status" value="2"/>
</dbReference>
<dbReference type="FunFam" id="1.25.40.10:FF:000682">
    <property type="entry name" value="Pentatricopeptide repeat-containing protein At3g16610"/>
    <property type="match status" value="1"/>
</dbReference>